<proteinExistence type="predicted"/>
<accession>A0A2H0RHQ2</accession>
<dbReference type="AlphaFoldDB" id="A0A2H0RHQ2"/>
<feature type="signal peptide" evidence="3">
    <location>
        <begin position="1"/>
        <end position="18"/>
    </location>
</feature>
<evidence type="ECO:0000256" key="2">
    <source>
        <dbReference type="SAM" id="MobiDB-lite"/>
    </source>
</evidence>
<evidence type="ECO:0008006" key="6">
    <source>
        <dbReference type="Google" id="ProtNLM"/>
    </source>
</evidence>
<dbReference type="Pfam" id="PF04203">
    <property type="entry name" value="Sortase"/>
    <property type="match status" value="1"/>
</dbReference>
<feature type="region of interest" description="Disordered" evidence="2">
    <location>
        <begin position="63"/>
        <end position="85"/>
    </location>
</feature>
<dbReference type="InterPro" id="IPR042001">
    <property type="entry name" value="Sortase_F"/>
</dbReference>
<organism evidence="4 5">
    <name type="scientific">Candidatus Vogelbacteria bacterium CG10_big_fil_rev_8_21_14_0_10_51_16</name>
    <dbReference type="NCBI Taxonomy" id="1975045"/>
    <lineage>
        <taxon>Bacteria</taxon>
        <taxon>Candidatus Vogeliibacteriota</taxon>
    </lineage>
</organism>
<dbReference type="Gene3D" id="2.40.260.10">
    <property type="entry name" value="Sortase"/>
    <property type="match status" value="1"/>
</dbReference>
<dbReference type="SUPFAM" id="SSF63817">
    <property type="entry name" value="Sortase"/>
    <property type="match status" value="1"/>
</dbReference>
<protein>
    <recommendedName>
        <fullName evidence="6">Class F sortase</fullName>
    </recommendedName>
</protein>
<name>A0A2H0RHQ2_9BACT</name>
<keyword evidence="3" id="KW-0732">Signal</keyword>
<dbReference type="InterPro" id="IPR023365">
    <property type="entry name" value="Sortase_dom-sf"/>
</dbReference>
<keyword evidence="1" id="KW-0378">Hydrolase</keyword>
<dbReference type="InterPro" id="IPR005754">
    <property type="entry name" value="Sortase"/>
</dbReference>
<sequence>MKKILLATGFLIVGISLAAFGRSVLNANPGAVAVITETATYTLPRTGFVATLREAIAGGEDVASRAEKKIPAPPTPPPPPPADETPVRLAIPALKIETNVQRVGLTASGDMGTPSGRRIYRDVAWYKGGAAPGEPGTVVFAGHLDNSLALPAVFYHLDDLAIGDFIIITNYAGEDFSYVVREVAHYSHDAVPLARIFRTEGKEELVLITCGGDWIRDEKTYGKRVAVYAERIISAGSI</sequence>
<evidence type="ECO:0000256" key="3">
    <source>
        <dbReference type="SAM" id="SignalP"/>
    </source>
</evidence>
<dbReference type="EMBL" id="PCYI01000001">
    <property type="protein sequence ID" value="PIR45305.1"/>
    <property type="molecule type" value="Genomic_DNA"/>
</dbReference>
<dbReference type="Proteomes" id="UP000228767">
    <property type="component" value="Unassembled WGS sequence"/>
</dbReference>
<evidence type="ECO:0000256" key="1">
    <source>
        <dbReference type="ARBA" id="ARBA00022801"/>
    </source>
</evidence>
<dbReference type="GO" id="GO:0016787">
    <property type="term" value="F:hydrolase activity"/>
    <property type="evidence" value="ECO:0007669"/>
    <property type="project" value="UniProtKB-KW"/>
</dbReference>
<feature type="chain" id="PRO_5013708738" description="Class F sortase" evidence="3">
    <location>
        <begin position="19"/>
        <end position="238"/>
    </location>
</feature>
<feature type="compositionally biased region" description="Pro residues" evidence="2">
    <location>
        <begin position="71"/>
        <end position="83"/>
    </location>
</feature>
<gene>
    <name evidence="4" type="ORF">COV10_00255</name>
</gene>
<evidence type="ECO:0000313" key="4">
    <source>
        <dbReference type="EMBL" id="PIR45305.1"/>
    </source>
</evidence>
<comment type="caution">
    <text evidence="4">The sequence shown here is derived from an EMBL/GenBank/DDBJ whole genome shotgun (WGS) entry which is preliminary data.</text>
</comment>
<dbReference type="CDD" id="cd05829">
    <property type="entry name" value="Sortase_F"/>
    <property type="match status" value="1"/>
</dbReference>
<evidence type="ECO:0000313" key="5">
    <source>
        <dbReference type="Proteomes" id="UP000228767"/>
    </source>
</evidence>
<reference evidence="4 5" key="1">
    <citation type="submission" date="2017-09" db="EMBL/GenBank/DDBJ databases">
        <title>Depth-based differentiation of microbial function through sediment-hosted aquifers and enrichment of novel symbionts in the deep terrestrial subsurface.</title>
        <authorList>
            <person name="Probst A.J."/>
            <person name="Ladd B."/>
            <person name="Jarett J.K."/>
            <person name="Geller-Mcgrath D.E."/>
            <person name="Sieber C.M."/>
            <person name="Emerson J.B."/>
            <person name="Anantharaman K."/>
            <person name="Thomas B.C."/>
            <person name="Malmstrom R."/>
            <person name="Stieglmeier M."/>
            <person name="Klingl A."/>
            <person name="Woyke T."/>
            <person name="Ryan C.M."/>
            <person name="Banfield J.F."/>
        </authorList>
    </citation>
    <scope>NUCLEOTIDE SEQUENCE [LARGE SCALE GENOMIC DNA]</scope>
    <source>
        <strain evidence="4">CG10_big_fil_rev_8_21_14_0_10_51_16</strain>
    </source>
</reference>